<evidence type="ECO:0000256" key="3">
    <source>
        <dbReference type="ARBA" id="ARBA00022467"/>
    </source>
</evidence>
<keyword evidence="4" id="KW-0963">Cytoplasm</keyword>
<reference evidence="9" key="1">
    <citation type="submission" date="2018-11" db="EMBL/GenBank/DDBJ databases">
        <authorList>
            <consortium name="Pathogen Informatics"/>
        </authorList>
    </citation>
    <scope>NUCLEOTIDE SEQUENCE</scope>
</reference>
<keyword evidence="3" id="KW-0117">Actin capping</keyword>
<comment type="caution">
    <text evidence="9">The sequence shown here is derived from an EMBL/GenBank/DDBJ whole genome shotgun (WGS) entry which is preliminary data.</text>
</comment>
<dbReference type="PANTHER" id="PTHR11915">
    <property type="entry name" value="SPECTRIN/FILAMIN RELATED CYTOSKELETAL PROTEIN"/>
    <property type="match status" value="1"/>
</dbReference>
<keyword evidence="6" id="KW-0677">Repeat</keyword>
<dbReference type="FunFam" id="1.20.58.60:FF:000020">
    <property type="entry name" value="Spectrin alpha chain, non-erythrocytic 1"/>
    <property type="match status" value="1"/>
</dbReference>
<dbReference type="AlphaFoldDB" id="A0A3S5ACR3"/>
<gene>
    <name evidence="9" type="ORF">PXEA_LOCUS10854</name>
</gene>
<evidence type="ECO:0000256" key="2">
    <source>
        <dbReference type="ARBA" id="ARBA00006826"/>
    </source>
</evidence>
<dbReference type="GO" id="GO:0005737">
    <property type="term" value="C:cytoplasm"/>
    <property type="evidence" value="ECO:0007669"/>
    <property type="project" value="UniProtKB-ARBA"/>
</dbReference>
<protein>
    <submittedName>
        <fullName evidence="9">Uncharacterized protein</fullName>
    </submittedName>
</protein>
<dbReference type="CDD" id="cd00176">
    <property type="entry name" value="SPEC"/>
    <property type="match status" value="1"/>
</dbReference>
<dbReference type="GO" id="GO:0051693">
    <property type="term" value="P:actin filament capping"/>
    <property type="evidence" value="ECO:0007669"/>
    <property type="project" value="UniProtKB-KW"/>
</dbReference>
<keyword evidence="8" id="KW-0206">Cytoskeleton</keyword>
<accession>A0A3S5ACR3</accession>
<dbReference type="SUPFAM" id="SSF46966">
    <property type="entry name" value="Spectrin repeat"/>
    <property type="match status" value="2"/>
</dbReference>
<evidence type="ECO:0000256" key="7">
    <source>
        <dbReference type="ARBA" id="ARBA00023203"/>
    </source>
</evidence>
<dbReference type="SMART" id="SM00150">
    <property type="entry name" value="SPEC"/>
    <property type="match status" value="2"/>
</dbReference>
<keyword evidence="10" id="KW-1185">Reference proteome</keyword>
<dbReference type="InterPro" id="IPR018159">
    <property type="entry name" value="Spectrin/alpha-actinin"/>
</dbReference>
<dbReference type="EMBL" id="CAAALY010032503">
    <property type="protein sequence ID" value="VEL17414.1"/>
    <property type="molecule type" value="Genomic_DNA"/>
</dbReference>
<dbReference type="GO" id="GO:0005856">
    <property type="term" value="C:cytoskeleton"/>
    <property type="evidence" value="ECO:0007669"/>
    <property type="project" value="UniProtKB-SubCell"/>
</dbReference>
<evidence type="ECO:0000313" key="9">
    <source>
        <dbReference type="EMBL" id="VEL17414.1"/>
    </source>
</evidence>
<name>A0A3S5ACR3_9PLAT</name>
<keyword evidence="7" id="KW-0009">Actin-binding</keyword>
<dbReference type="Pfam" id="PF00435">
    <property type="entry name" value="Spectrin"/>
    <property type="match status" value="2"/>
</dbReference>
<evidence type="ECO:0000256" key="4">
    <source>
        <dbReference type="ARBA" id="ARBA00022490"/>
    </source>
</evidence>
<dbReference type="InterPro" id="IPR002017">
    <property type="entry name" value="Spectrin_repeat"/>
</dbReference>
<evidence type="ECO:0000256" key="1">
    <source>
        <dbReference type="ARBA" id="ARBA00004245"/>
    </source>
</evidence>
<dbReference type="OrthoDB" id="6018565at2759"/>
<dbReference type="Gene3D" id="1.20.58.60">
    <property type="match status" value="2"/>
</dbReference>
<evidence type="ECO:0000256" key="5">
    <source>
        <dbReference type="ARBA" id="ARBA00022553"/>
    </source>
</evidence>
<comment type="subcellular location">
    <subcellularLocation>
        <location evidence="1">Cytoplasm</location>
        <location evidence="1">Cytoskeleton</location>
    </subcellularLocation>
</comment>
<evidence type="ECO:0000256" key="8">
    <source>
        <dbReference type="ARBA" id="ARBA00023212"/>
    </source>
</evidence>
<evidence type="ECO:0000313" key="10">
    <source>
        <dbReference type="Proteomes" id="UP000784294"/>
    </source>
</evidence>
<evidence type="ECO:0000256" key="6">
    <source>
        <dbReference type="ARBA" id="ARBA00022737"/>
    </source>
</evidence>
<comment type="similarity">
    <text evidence="2">Belongs to the spectrin family.</text>
</comment>
<dbReference type="Proteomes" id="UP000784294">
    <property type="component" value="Unassembled WGS sequence"/>
</dbReference>
<keyword evidence="5" id="KW-0597">Phosphoprotein</keyword>
<proteinExistence type="inferred from homology"/>
<dbReference type="GO" id="GO:0003779">
    <property type="term" value="F:actin binding"/>
    <property type="evidence" value="ECO:0007669"/>
    <property type="project" value="UniProtKB-KW"/>
</dbReference>
<organism evidence="9 10">
    <name type="scientific">Protopolystoma xenopodis</name>
    <dbReference type="NCBI Taxonomy" id="117903"/>
    <lineage>
        <taxon>Eukaryota</taxon>
        <taxon>Metazoa</taxon>
        <taxon>Spiralia</taxon>
        <taxon>Lophotrochozoa</taxon>
        <taxon>Platyhelminthes</taxon>
        <taxon>Monogenea</taxon>
        <taxon>Polyopisthocotylea</taxon>
        <taxon>Polystomatidea</taxon>
        <taxon>Polystomatidae</taxon>
        <taxon>Protopolystoma</taxon>
    </lineage>
</organism>
<sequence length="194" mass="21951">MKLEESSAYQDFLDGVEEEEAWILEKQHLLSSEDYGDTLAAVQGLLKKHDAFEIDLKVHGEKCNEMCASGKALIAAGNHNAAAIEQRCEGLREKSDVLARAAQRRKASLQDNYAFLQFMWKTDVVESWIADRETQVRSDDYGRDLSSVQTLLTKHETFDTALESFRTEGIDTIIALHNQLVEARHAQKPAIQQR</sequence>